<evidence type="ECO:0000256" key="7">
    <source>
        <dbReference type="SAM" id="MobiDB-lite"/>
    </source>
</evidence>
<evidence type="ECO:0000256" key="5">
    <source>
        <dbReference type="ARBA" id="ARBA00023136"/>
    </source>
</evidence>
<keyword evidence="5" id="KW-0472">Membrane</keyword>
<dbReference type="PROSITE" id="PS51441">
    <property type="entry name" value="CPCD_LIKE"/>
    <property type="match status" value="1"/>
</dbReference>
<evidence type="ECO:0000313" key="10">
    <source>
        <dbReference type="Proteomes" id="UP000183940"/>
    </source>
</evidence>
<dbReference type="SMART" id="SM01094">
    <property type="entry name" value="CpcD"/>
    <property type="match status" value="1"/>
</dbReference>
<dbReference type="GO" id="GO:0030089">
    <property type="term" value="C:phycobilisome"/>
    <property type="evidence" value="ECO:0007669"/>
    <property type="project" value="UniProtKB-UniRule"/>
</dbReference>
<feature type="domain" description="CpcD-like" evidence="8">
    <location>
        <begin position="10"/>
        <end position="59"/>
    </location>
</feature>
<dbReference type="AlphaFoldDB" id="A0A1L9QS37"/>
<reference evidence="9" key="1">
    <citation type="submission" date="2016-10" db="EMBL/GenBank/DDBJ databases">
        <title>CRISPR-Cas defence system in Roseofilum reptotaenium: evidence of a bacteriophage-cyanobacterium arms race in the coral black band disease.</title>
        <authorList>
            <person name="Buerger P."/>
            <person name="Wood-Charlson E.M."/>
            <person name="Weynberg K.D."/>
            <person name="Willis B."/>
            <person name="Van Oppen M.J."/>
        </authorList>
    </citation>
    <scope>NUCLEOTIDE SEQUENCE [LARGE SCALE GENOMIC DNA]</scope>
    <source>
        <strain evidence="9">AO1-A</strain>
    </source>
</reference>
<comment type="caution">
    <text evidence="9">The sequence shown here is derived from an EMBL/GenBank/DDBJ whole genome shotgun (WGS) entry which is preliminary data.</text>
</comment>
<dbReference type="EMBL" id="MLAW01000016">
    <property type="protein sequence ID" value="OJJ25483.1"/>
    <property type="molecule type" value="Genomic_DNA"/>
</dbReference>
<keyword evidence="10" id="KW-1185">Reference proteome</keyword>
<feature type="compositionally biased region" description="Polar residues" evidence="7">
    <location>
        <begin position="71"/>
        <end position="90"/>
    </location>
</feature>
<name>A0A1L9QS37_9CYAN</name>
<evidence type="ECO:0000313" key="9">
    <source>
        <dbReference type="EMBL" id="OJJ25483.1"/>
    </source>
</evidence>
<comment type="subcellular location">
    <subcellularLocation>
        <location evidence="1">Cellular thylakoid membrane</location>
        <topology evidence="1">Peripheral membrane protein</topology>
        <orientation evidence="1">Cytoplasmic side</orientation>
    </subcellularLocation>
</comment>
<keyword evidence="4" id="KW-0793">Thylakoid</keyword>
<evidence type="ECO:0000256" key="3">
    <source>
        <dbReference type="ARBA" id="ARBA00022738"/>
    </source>
</evidence>
<accession>A0A1L9QS37</accession>
<sequence length="190" mass="22070">MGLEGKALHEPMVRLQIEGGNSPHQRRVRSGLTVRQSQLSQAIQRIHRSGGKILEVQRVTQKLEKAETTTEHQAISQSFESVRTEASLSDQTDRILDREASQNPEPVEVELDPPIAQTFNPQARAVAEPKPFSPIYYSLFPQRKVDRSRIPPVRRQRMKNSLKRKQLYRTLSPGKQRRRFFRCQPLKRRR</sequence>
<evidence type="ECO:0000256" key="4">
    <source>
        <dbReference type="ARBA" id="ARBA00023078"/>
    </source>
</evidence>
<keyword evidence="3 6" id="KW-0605">Phycobilisome</keyword>
<dbReference type="STRING" id="1925591.BI308_10940"/>
<dbReference type="GO" id="GO:0031676">
    <property type="term" value="C:plasma membrane-derived thylakoid membrane"/>
    <property type="evidence" value="ECO:0007669"/>
    <property type="project" value="UniProtKB-SubCell"/>
</dbReference>
<dbReference type="Proteomes" id="UP000183940">
    <property type="component" value="Unassembled WGS sequence"/>
</dbReference>
<evidence type="ECO:0000259" key="8">
    <source>
        <dbReference type="PROSITE" id="PS51441"/>
    </source>
</evidence>
<keyword evidence="2" id="KW-0042">Antenna complex</keyword>
<gene>
    <name evidence="9" type="ORF">BI308_10940</name>
</gene>
<feature type="region of interest" description="Disordered" evidence="7">
    <location>
        <begin position="69"/>
        <end position="91"/>
    </location>
</feature>
<evidence type="ECO:0000256" key="2">
    <source>
        <dbReference type="ARBA" id="ARBA00022549"/>
    </source>
</evidence>
<organism evidence="9 10">
    <name type="scientific">Roseofilum reptotaenium AO1-A</name>
    <dbReference type="NCBI Taxonomy" id="1925591"/>
    <lineage>
        <taxon>Bacteria</taxon>
        <taxon>Bacillati</taxon>
        <taxon>Cyanobacteriota</taxon>
        <taxon>Cyanophyceae</taxon>
        <taxon>Desertifilales</taxon>
        <taxon>Desertifilaceae</taxon>
        <taxon>Roseofilum</taxon>
    </lineage>
</organism>
<dbReference type="Pfam" id="PF01383">
    <property type="entry name" value="CpcD"/>
    <property type="match status" value="1"/>
</dbReference>
<evidence type="ECO:0000256" key="1">
    <source>
        <dbReference type="ARBA" id="ARBA00004445"/>
    </source>
</evidence>
<proteinExistence type="predicted"/>
<dbReference type="InterPro" id="IPR008213">
    <property type="entry name" value="CpcD-like_dom"/>
</dbReference>
<protein>
    <recommendedName>
        <fullName evidence="8">CpcD-like domain-containing protein</fullName>
    </recommendedName>
</protein>
<evidence type="ECO:0000256" key="6">
    <source>
        <dbReference type="PROSITE-ProRule" id="PRU00771"/>
    </source>
</evidence>